<dbReference type="InterPro" id="IPR050182">
    <property type="entry name" value="Cytochrome_P450_fam2"/>
</dbReference>
<dbReference type="InterPro" id="IPR036396">
    <property type="entry name" value="Cyt_P450_sf"/>
</dbReference>
<dbReference type="Proteomes" id="UP001219934">
    <property type="component" value="Unassembled WGS sequence"/>
</dbReference>
<comment type="caution">
    <text evidence="12">The sequence shown here is derived from an EMBL/GenBank/DDBJ whole genome shotgun (WGS) entry which is preliminary data.</text>
</comment>
<dbReference type="GO" id="GO:0016020">
    <property type="term" value="C:membrane"/>
    <property type="evidence" value="ECO:0007669"/>
    <property type="project" value="UniProtKB-SubCell"/>
</dbReference>
<dbReference type="GO" id="GO:0020037">
    <property type="term" value="F:heme binding"/>
    <property type="evidence" value="ECO:0007669"/>
    <property type="project" value="InterPro"/>
</dbReference>
<keyword evidence="9" id="KW-0472">Membrane</keyword>
<dbReference type="GO" id="GO:0016712">
    <property type="term" value="F:oxidoreductase activity, acting on paired donors, with incorporation or reduction of molecular oxygen, reduced flavin or flavoprotein as one donor, and incorporation of one atom of oxygen"/>
    <property type="evidence" value="ECO:0007669"/>
    <property type="project" value="TreeGrafter"/>
</dbReference>
<evidence type="ECO:0000256" key="8">
    <source>
        <dbReference type="ARBA" id="ARBA00023033"/>
    </source>
</evidence>
<evidence type="ECO:0000256" key="4">
    <source>
        <dbReference type="ARBA" id="ARBA00022617"/>
    </source>
</evidence>
<dbReference type="PANTHER" id="PTHR24300">
    <property type="entry name" value="CYTOCHROME P450 508A4-RELATED"/>
    <property type="match status" value="1"/>
</dbReference>
<dbReference type="GO" id="GO:0006805">
    <property type="term" value="P:xenobiotic metabolic process"/>
    <property type="evidence" value="ECO:0007669"/>
    <property type="project" value="TreeGrafter"/>
</dbReference>
<sequence>MAMFRRRMAEDDERFHALRTAIICEYYGTRRKRVRLGESLARMELFLLFTSFMQHFTFSMPPGVKPVMDYTFGITLAPNRRSGSFPPGPRGLPIVGNMFSVDYQRAHESMTELAGTYGDVYSLRMGQSWMVVLNRFEVLREALVTQGDSLSDRPDLPLFVDISSGLGIVFSNGNTWKQQRRFALSTLKYFGFGKKSLEPIILDEFSYCANDIRSYNGKPFNPHLLINNVVSNIICSLVFGHRFEYGDKKFTKLMEWFEKGLEIEGSIWTQLYNSFPWLMRRLPGPHQTVQHIWDDVKEFIRVEIKKHKQNWDPSDPRDYIDCFLNEIQKGKGQADNTFDEENLVGSAWDLFLAGSETTSTTLRWAFLFMTKYPEMQTKVQAEIDRVIGQSRQPSMEDRANLSYTDAVIHEIQRMGNIVPLNLPHVTNRDIQLGGYTIPKGVTIIPNLTSVLYDKNEWETPNTFNPGHFLNKEGKFVTRAAFIPFSAGKRQCLGENLARMELFLFFTSFMQHFNFSMPAGVKPVLDFRFGVTLAPVEYEICITSR</sequence>
<evidence type="ECO:0000256" key="9">
    <source>
        <dbReference type="ARBA" id="ARBA00023136"/>
    </source>
</evidence>
<protein>
    <recommendedName>
        <fullName evidence="14">Cytochrome P450</fullName>
    </recommendedName>
</protein>
<keyword evidence="6 11" id="KW-0560">Oxidoreductase</keyword>
<gene>
    <name evidence="12" type="ORF">JOQ06_005325</name>
</gene>
<accession>A0AAD6BHB0</accession>
<evidence type="ECO:0000256" key="1">
    <source>
        <dbReference type="ARBA" id="ARBA00001971"/>
    </source>
</evidence>
<comment type="cofactor">
    <cofactor evidence="1 10">
        <name>heme</name>
        <dbReference type="ChEBI" id="CHEBI:30413"/>
    </cofactor>
</comment>
<evidence type="ECO:0000313" key="12">
    <source>
        <dbReference type="EMBL" id="KAJ4942813.1"/>
    </source>
</evidence>
<dbReference type="PROSITE" id="PS00086">
    <property type="entry name" value="CYTOCHROME_P450"/>
    <property type="match status" value="1"/>
</dbReference>
<reference evidence="12" key="1">
    <citation type="submission" date="2022-11" db="EMBL/GenBank/DDBJ databases">
        <title>Chromosome-level genome of Pogonophryne albipinna.</title>
        <authorList>
            <person name="Jo E."/>
        </authorList>
    </citation>
    <scope>NUCLEOTIDE SEQUENCE</scope>
    <source>
        <strain evidence="12">SGF0006</strain>
        <tissue evidence="12">Muscle</tissue>
    </source>
</reference>
<organism evidence="12 13">
    <name type="scientific">Pogonophryne albipinna</name>
    <dbReference type="NCBI Taxonomy" id="1090488"/>
    <lineage>
        <taxon>Eukaryota</taxon>
        <taxon>Metazoa</taxon>
        <taxon>Chordata</taxon>
        <taxon>Craniata</taxon>
        <taxon>Vertebrata</taxon>
        <taxon>Euteleostomi</taxon>
        <taxon>Actinopterygii</taxon>
        <taxon>Neopterygii</taxon>
        <taxon>Teleostei</taxon>
        <taxon>Neoteleostei</taxon>
        <taxon>Acanthomorphata</taxon>
        <taxon>Eupercaria</taxon>
        <taxon>Perciformes</taxon>
        <taxon>Notothenioidei</taxon>
        <taxon>Pogonophryne</taxon>
    </lineage>
</organism>
<name>A0AAD6BHB0_9TELE</name>
<dbReference type="GO" id="GO:0005506">
    <property type="term" value="F:iron ion binding"/>
    <property type="evidence" value="ECO:0007669"/>
    <property type="project" value="InterPro"/>
</dbReference>
<dbReference type="Pfam" id="PF00067">
    <property type="entry name" value="p450"/>
    <property type="match status" value="2"/>
</dbReference>
<keyword evidence="7 10" id="KW-0408">Iron</keyword>
<dbReference type="PRINTS" id="PR00463">
    <property type="entry name" value="EP450I"/>
</dbReference>
<dbReference type="GO" id="GO:0005737">
    <property type="term" value="C:cytoplasm"/>
    <property type="evidence" value="ECO:0007669"/>
    <property type="project" value="TreeGrafter"/>
</dbReference>
<dbReference type="PANTHER" id="PTHR24300:SF177">
    <property type="entry name" value="CYTOCHROME P450 2J2"/>
    <property type="match status" value="1"/>
</dbReference>
<evidence type="ECO:0000256" key="3">
    <source>
        <dbReference type="ARBA" id="ARBA00010617"/>
    </source>
</evidence>
<evidence type="ECO:0000256" key="2">
    <source>
        <dbReference type="ARBA" id="ARBA00004370"/>
    </source>
</evidence>
<evidence type="ECO:0000256" key="7">
    <source>
        <dbReference type="ARBA" id="ARBA00023004"/>
    </source>
</evidence>
<evidence type="ECO:0008006" key="14">
    <source>
        <dbReference type="Google" id="ProtNLM"/>
    </source>
</evidence>
<dbReference type="FunFam" id="1.10.630.10:FF:000004">
    <property type="entry name" value="cytochrome P450 2D15 isoform X1"/>
    <property type="match status" value="1"/>
</dbReference>
<evidence type="ECO:0000313" key="13">
    <source>
        <dbReference type="Proteomes" id="UP001219934"/>
    </source>
</evidence>
<dbReference type="SUPFAM" id="SSF48264">
    <property type="entry name" value="Cytochrome P450"/>
    <property type="match status" value="2"/>
</dbReference>
<keyword evidence="4 10" id="KW-0349">Heme</keyword>
<dbReference type="Gene3D" id="1.10.630.10">
    <property type="entry name" value="Cytochrome P450"/>
    <property type="match status" value="2"/>
</dbReference>
<keyword evidence="5 10" id="KW-0479">Metal-binding</keyword>
<feature type="binding site" description="axial binding residue" evidence="10">
    <location>
        <position position="491"/>
    </location>
    <ligand>
        <name>heme</name>
        <dbReference type="ChEBI" id="CHEBI:30413"/>
    </ligand>
    <ligandPart>
        <name>Fe</name>
        <dbReference type="ChEBI" id="CHEBI:18248"/>
    </ligandPart>
</feature>
<comment type="similarity">
    <text evidence="3 11">Belongs to the cytochrome P450 family.</text>
</comment>
<keyword evidence="8 11" id="KW-0503">Monooxygenase</keyword>
<comment type="subcellular location">
    <subcellularLocation>
        <location evidence="2">Membrane</location>
    </subcellularLocation>
</comment>
<dbReference type="InterPro" id="IPR002401">
    <property type="entry name" value="Cyt_P450_E_grp-I"/>
</dbReference>
<dbReference type="InterPro" id="IPR001128">
    <property type="entry name" value="Cyt_P450"/>
</dbReference>
<dbReference type="EMBL" id="JAPTMU010000005">
    <property type="protein sequence ID" value="KAJ4942813.1"/>
    <property type="molecule type" value="Genomic_DNA"/>
</dbReference>
<dbReference type="CDD" id="cd11026">
    <property type="entry name" value="CYP2"/>
    <property type="match status" value="1"/>
</dbReference>
<evidence type="ECO:0000256" key="11">
    <source>
        <dbReference type="RuleBase" id="RU000461"/>
    </source>
</evidence>
<dbReference type="InterPro" id="IPR017972">
    <property type="entry name" value="Cyt_P450_CS"/>
</dbReference>
<evidence type="ECO:0000256" key="10">
    <source>
        <dbReference type="PIRSR" id="PIRSR602401-1"/>
    </source>
</evidence>
<keyword evidence="13" id="KW-1185">Reference proteome</keyword>
<evidence type="ECO:0000256" key="5">
    <source>
        <dbReference type="ARBA" id="ARBA00022723"/>
    </source>
</evidence>
<dbReference type="GO" id="GO:0006082">
    <property type="term" value="P:organic acid metabolic process"/>
    <property type="evidence" value="ECO:0007669"/>
    <property type="project" value="TreeGrafter"/>
</dbReference>
<proteinExistence type="inferred from homology"/>
<evidence type="ECO:0000256" key="6">
    <source>
        <dbReference type="ARBA" id="ARBA00023002"/>
    </source>
</evidence>
<dbReference type="AlphaFoldDB" id="A0AAD6BHB0"/>
<dbReference type="PRINTS" id="PR00385">
    <property type="entry name" value="P450"/>
</dbReference>